<evidence type="ECO:0000313" key="2">
    <source>
        <dbReference type="EMBL" id="AGF77811.1"/>
    </source>
</evidence>
<dbReference type="AlphaFoldDB" id="M1PMZ0"/>
<dbReference type="EMBL" id="CP003985">
    <property type="protein sequence ID" value="AGF77811.1"/>
    <property type="molecule type" value="Genomic_DNA"/>
</dbReference>
<feature type="compositionally biased region" description="Polar residues" evidence="1">
    <location>
        <begin position="1"/>
        <end position="12"/>
    </location>
</feature>
<feature type="region of interest" description="Disordered" evidence="1">
    <location>
        <begin position="1"/>
        <end position="53"/>
    </location>
</feature>
<gene>
    <name evidence="2" type="ordered locus">UWK_01246</name>
</gene>
<name>M1PMZ0_DESSD</name>
<accession>M1PMZ0</accession>
<feature type="compositionally biased region" description="Basic and acidic residues" evidence="1">
    <location>
        <begin position="33"/>
        <end position="43"/>
    </location>
</feature>
<dbReference type="HOGENOM" id="CLU_2600384_0_0_7"/>
<dbReference type="KEGG" id="dsf:UWK_01246"/>
<evidence type="ECO:0000313" key="3">
    <source>
        <dbReference type="Proteomes" id="UP000011721"/>
    </source>
</evidence>
<evidence type="ECO:0000256" key="1">
    <source>
        <dbReference type="SAM" id="MobiDB-lite"/>
    </source>
</evidence>
<sequence length="79" mass="8572">MSQGMTVQQSAAAPSMDRVNVKSQHQNTPTDEAASRRAEKRANAEQADAKASQVAKKVLKIETVVDKAMKDVGRIDIYA</sequence>
<feature type="compositionally biased region" description="Polar residues" evidence="1">
    <location>
        <begin position="21"/>
        <end position="30"/>
    </location>
</feature>
<keyword evidence="3" id="KW-1185">Reference proteome</keyword>
<proteinExistence type="predicted"/>
<reference evidence="3" key="1">
    <citation type="journal article" date="2013" name="Stand. Genomic Sci.">
        <title>Complete genome sequence of Desulfocapsa sulfexigens, a marine deltaproteobacterium specialized in disproportionating inorganic sulfur compounds.</title>
        <authorList>
            <person name="Finster K.W."/>
            <person name="Kjeldsen K.U."/>
            <person name="Kube M."/>
            <person name="Reinhardt R."/>
            <person name="Mussmann M."/>
            <person name="Amann R."/>
            <person name="Schreiber L."/>
        </authorList>
    </citation>
    <scope>NUCLEOTIDE SEQUENCE [LARGE SCALE GENOMIC DNA]</scope>
    <source>
        <strain evidence="3">DSM 10523 / SB164P1</strain>
    </source>
</reference>
<protein>
    <submittedName>
        <fullName evidence="2">Uncharacterized protein</fullName>
    </submittedName>
</protein>
<organism evidence="2 3">
    <name type="scientific">Desulfocapsa sulfexigens (strain DSM 10523 / SB164P1)</name>
    <dbReference type="NCBI Taxonomy" id="1167006"/>
    <lineage>
        <taxon>Bacteria</taxon>
        <taxon>Pseudomonadati</taxon>
        <taxon>Thermodesulfobacteriota</taxon>
        <taxon>Desulfobulbia</taxon>
        <taxon>Desulfobulbales</taxon>
        <taxon>Desulfocapsaceae</taxon>
        <taxon>Desulfocapsa</taxon>
    </lineage>
</organism>
<dbReference type="STRING" id="1167006.UWK_01246"/>
<dbReference type="Proteomes" id="UP000011721">
    <property type="component" value="Chromosome"/>
</dbReference>